<dbReference type="CDD" id="cd00130">
    <property type="entry name" value="PAS"/>
    <property type="match status" value="1"/>
</dbReference>
<keyword evidence="11" id="KW-0472">Membrane</keyword>
<dbReference type="GO" id="GO:0005886">
    <property type="term" value="C:plasma membrane"/>
    <property type="evidence" value="ECO:0007669"/>
    <property type="project" value="UniProtKB-SubCell"/>
</dbReference>
<dbReference type="GO" id="GO:0005524">
    <property type="term" value="F:ATP binding"/>
    <property type="evidence" value="ECO:0007669"/>
    <property type="project" value="UniProtKB-KW"/>
</dbReference>
<evidence type="ECO:0000256" key="12">
    <source>
        <dbReference type="SAM" id="Coils"/>
    </source>
</evidence>
<dbReference type="InterPro" id="IPR003594">
    <property type="entry name" value="HATPase_dom"/>
</dbReference>
<dbReference type="SUPFAM" id="SSF55874">
    <property type="entry name" value="ATPase domain of HSP90 chaperone/DNA topoisomerase II/histidine kinase"/>
    <property type="match status" value="1"/>
</dbReference>
<dbReference type="Pfam" id="PF00512">
    <property type="entry name" value="HisKA"/>
    <property type="match status" value="1"/>
</dbReference>
<evidence type="ECO:0000256" key="4">
    <source>
        <dbReference type="ARBA" id="ARBA00022475"/>
    </source>
</evidence>
<protein>
    <recommendedName>
        <fullName evidence="3">histidine kinase</fullName>
        <ecNumber evidence="3">2.7.13.3</ecNumber>
    </recommendedName>
</protein>
<keyword evidence="9" id="KW-0067">ATP-binding</keyword>
<dbReference type="Gene3D" id="3.30.450.20">
    <property type="entry name" value="PAS domain"/>
    <property type="match status" value="2"/>
</dbReference>
<dbReference type="FunFam" id="3.30.565.10:FF:000023">
    <property type="entry name" value="PAS domain-containing sensor histidine kinase"/>
    <property type="match status" value="1"/>
</dbReference>
<dbReference type="InterPro" id="IPR000700">
    <property type="entry name" value="PAS-assoc_C"/>
</dbReference>
<dbReference type="SMART" id="SM00388">
    <property type="entry name" value="HisKA"/>
    <property type="match status" value="1"/>
</dbReference>
<dbReference type="AlphaFoldDB" id="W9GWF4"/>
<dbReference type="GO" id="GO:0000155">
    <property type="term" value="F:phosphorelay sensor kinase activity"/>
    <property type="evidence" value="ECO:0007669"/>
    <property type="project" value="InterPro"/>
</dbReference>
<keyword evidence="6" id="KW-0808">Transferase</keyword>
<keyword evidence="7" id="KW-0547">Nucleotide-binding</keyword>
<dbReference type="Gene3D" id="3.30.565.10">
    <property type="entry name" value="Histidine kinase-like ATPase, C-terminal domain"/>
    <property type="match status" value="1"/>
</dbReference>
<evidence type="ECO:0000256" key="9">
    <source>
        <dbReference type="ARBA" id="ARBA00022840"/>
    </source>
</evidence>
<evidence type="ECO:0000259" key="13">
    <source>
        <dbReference type="PROSITE" id="PS50109"/>
    </source>
</evidence>
<evidence type="ECO:0000256" key="2">
    <source>
        <dbReference type="ARBA" id="ARBA00004236"/>
    </source>
</evidence>
<name>W9GWF4_9PROT</name>
<evidence type="ECO:0000256" key="3">
    <source>
        <dbReference type="ARBA" id="ARBA00012438"/>
    </source>
</evidence>
<keyword evidence="8 15" id="KW-0418">Kinase</keyword>
<evidence type="ECO:0000256" key="7">
    <source>
        <dbReference type="ARBA" id="ARBA00022741"/>
    </source>
</evidence>
<organism evidence="15 16">
    <name type="scientific">Skermanella stibiiresistens SB22</name>
    <dbReference type="NCBI Taxonomy" id="1385369"/>
    <lineage>
        <taxon>Bacteria</taxon>
        <taxon>Pseudomonadati</taxon>
        <taxon>Pseudomonadota</taxon>
        <taxon>Alphaproteobacteria</taxon>
        <taxon>Rhodospirillales</taxon>
        <taxon>Azospirillaceae</taxon>
        <taxon>Skermanella</taxon>
    </lineage>
</organism>
<keyword evidence="5" id="KW-0597">Phosphoprotein</keyword>
<dbReference type="Pfam" id="PF13426">
    <property type="entry name" value="PAS_9"/>
    <property type="match status" value="1"/>
</dbReference>
<feature type="domain" description="PAC" evidence="14">
    <location>
        <begin position="108"/>
        <end position="168"/>
    </location>
</feature>
<dbReference type="Gene3D" id="1.10.287.130">
    <property type="match status" value="1"/>
</dbReference>
<gene>
    <name evidence="15" type="ORF">N825_14405</name>
</gene>
<evidence type="ECO:0000256" key="1">
    <source>
        <dbReference type="ARBA" id="ARBA00000085"/>
    </source>
</evidence>
<comment type="caution">
    <text evidence="15">The sequence shown here is derived from an EMBL/GenBank/DDBJ whole genome shotgun (WGS) entry which is preliminary data.</text>
</comment>
<evidence type="ECO:0000256" key="6">
    <source>
        <dbReference type="ARBA" id="ARBA00022679"/>
    </source>
</evidence>
<keyword evidence="10" id="KW-0902">Two-component regulatory system</keyword>
<dbReference type="InterPro" id="IPR000014">
    <property type="entry name" value="PAS"/>
</dbReference>
<dbReference type="Pfam" id="PF02518">
    <property type="entry name" value="HATPase_c"/>
    <property type="match status" value="1"/>
</dbReference>
<comment type="catalytic activity">
    <reaction evidence="1">
        <text>ATP + protein L-histidine = ADP + protein N-phospho-L-histidine.</text>
        <dbReference type="EC" id="2.7.13.3"/>
    </reaction>
</comment>
<evidence type="ECO:0000256" key="8">
    <source>
        <dbReference type="ARBA" id="ARBA00022777"/>
    </source>
</evidence>
<dbReference type="SMART" id="SM00387">
    <property type="entry name" value="HATPase_c"/>
    <property type="match status" value="1"/>
</dbReference>
<dbReference type="EMBL" id="AVFL01000020">
    <property type="protein sequence ID" value="EWY38109.1"/>
    <property type="molecule type" value="Genomic_DNA"/>
</dbReference>
<dbReference type="InterPro" id="IPR005467">
    <property type="entry name" value="His_kinase_dom"/>
</dbReference>
<keyword evidence="4" id="KW-1003">Cell membrane</keyword>
<dbReference type="CDD" id="cd16922">
    <property type="entry name" value="HATPase_EvgS-ArcB-TorS-like"/>
    <property type="match status" value="1"/>
</dbReference>
<dbReference type="PRINTS" id="PR00344">
    <property type="entry name" value="BCTRLSENSOR"/>
</dbReference>
<evidence type="ECO:0000256" key="10">
    <source>
        <dbReference type="ARBA" id="ARBA00023012"/>
    </source>
</evidence>
<dbReference type="SUPFAM" id="SSF55785">
    <property type="entry name" value="PYP-like sensor domain (PAS domain)"/>
    <property type="match status" value="2"/>
</dbReference>
<feature type="coiled-coil region" evidence="12">
    <location>
        <begin position="156"/>
        <end position="183"/>
    </location>
</feature>
<reference evidence="15 16" key="1">
    <citation type="submission" date="2013-08" db="EMBL/GenBank/DDBJ databases">
        <title>The genome sequence of Skermanella stibiiresistens.</title>
        <authorList>
            <person name="Zhu W."/>
            <person name="Wang G."/>
        </authorList>
    </citation>
    <scope>NUCLEOTIDE SEQUENCE [LARGE SCALE GENOMIC DNA]</scope>
    <source>
        <strain evidence="15 16">SB22</strain>
    </source>
</reference>
<feature type="coiled-coil region" evidence="12">
    <location>
        <begin position="402"/>
        <end position="432"/>
    </location>
</feature>
<sequence length="676" mass="74682">MGIVAIMESETVRRPIQENLAGTRPDATYEALFRRSRDCVTVIDCTGPDGAPNASSARTVYVNPAFTELTGYKLGDIASRPAEILDGTGSDRRELARIRRAIAYGRSARAEIQGFARDGCGYWAELSISPIDGPIDGPIGGMPGGRHLFLVIQRDITERRQEVEILRDSNRRLQEAIDSVSQAITLWDAEDRLLLHNRPFTELFAATAHLIRPGARFERLLRANVQAGVYRIDGDPEEWMRARLDWRRGKAWDGDQTLTLADGRRFRVSEHQTSSGHLVAAWIDVTEIKRVEQRLMDAIESVNEGFVLWDADQKLVLCNSRYRALSAEGGQHPAPALVPPVPVPGGEFFGLDGGLDGGHEEELPDGRWLLGSYRRTSEGGVVGIKTDITLLKRQELRLKANEESLRVHVAELEEARGRLEAQTAALSQLASRYLTARDNAEEASRIKSQFLAMMSHELRTPLNAIIGFSEMIETQALGPVGVTRYVEYARDVHTSGRHLLELINDILDMSKVEAGKYVLHRTEVEPGRAIRHCVRMVRLRADEAAIDLIEEVPAALPMLWADERALNQILLNLLSNAIKFTNRGGRVTISAELVGSELRLMVSDTGIGIAAEDMERVGTPFEQIDNSHTRKHAGTGLGLALTRSLTELHGGRLEIKSELGVGTRIGVVLPLCPVAA</sequence>
<evidence type="ECO:0000313" key="15">
    <source>
        <dbReference type="EMBL" id="EWY38109.1"/>
    </source>
</evidence>
<dbReference type="InterPro" id="IPR003661">
    <property type="entry name" value="HisK_dim/P_dom"/>
</dbReference>
<dbReference type="STRING" id="1385369.N825_14405"/>
<dbReference type="CDD" id="cd00082">
    <property type="entry name" value="HisKA"/>
    <property type="match status" value="1"/>
</dbReference>
<dbReference type="PROSITE" id="PS50109">
    <property type="entry name" value="HIS_KIN"/>
    <property type="match status" value="1"/>
</dbReference>
<evidence type="ECO:0000313" key="16">
    <source>
        <dbReference type="Proteomes" id="UP000019486"/>
    </source>
</evidence>
<dbReference type="SUPFAM" id="SSF47384">
    <property type="entry name" value="Homodimeric domain of signal transducing histidine kinase"/>
    <property type="match status" value="1"/>
</dbReference>
<keyword evidence="16" id="KW-1185">Reference proteome</keyword>
<dbReference type="NCBIfam" id="TIGR00229">
    <property type="entry name" value="sensory_box"/>
    <property type="match status" value="1"/>
</dbReference>
<dbReference type="Pfam" id="PF12860">
    <property type="entry name" value="PAS_7"/>
    <property type="match status" value="1"/>
</dbReference>
<keyword evidence="12" id="KW-0175">Coiled coil</keyword>
<dbReference type="InterPro" id="IPR036890">
    <property type="entry name" value="HATPase_C_sf"/>
</dbReference>
<comment type="subcellular location">
    <subcellularLocation>
        <location evidence="2">Cell membrane</location>
    </subcellularLocation>
</comment>
<dbReference type="EC" id="2.7.13.3" evidence="3"/>
<dbReference type="Proteomes" id="UP000019486">
    <property type="component" value="Unassembled WGS sequence"/>
</dbReference>
<dbReference type="InterPro" id="IPR035965">
    <property type="entry name" value="PAS-like_dom_sf"/>
</dbReference>
<dbReference type="InterPro" id="IPR036097">
    <property type="entry name" value="HisK_dim/P_sf"/>
</dbReference>
<dbReference type="PANTHER" id="PTHR43047">
    <property type="entry name" value="TWO-COMPONENT HISTIDINE PROTEIN KINASE"/>
    <property type="match status" value="1"/>
</dbReference>
<proteinExistence type="predicted"/>
<accession>W9GWF4</accession>
<evidence type="ECO:0000256" key="5">
    <source>
        <dbReference type="ARBA" id="ARBA00022553"/>
    </source>
</evidence>
<evidence type="ECO:0000256" key="11">
    <source>
        <dbReference type="ARBA" id="ARBA00023136"/>
    </source>
</evidence>
<feature type="domain" description="Histidine kinase" evidence="13">
    <location>
        <begin position="453"/>
        <end position="673"/>
    </location>
</feature>
<dbReference type="PANTHER" id="PTHR43047:SF72">
    <property type="entry name" value="OSMOSENSING HISTIDINE PROTEIN KINASE SLN1"/>
    <property type="match status" value="1"/>
</dbReference>
<dbReference type="GO" id="GO:0009927">
    <property type="term" value="F:histidine phosphotransfer kinase activity"/>
    <property type="evidence" value="ECO:0007669"/>
    <property type="project" value="TreeGrafter"/>
</dbReference>
<dbReference type="InterPro" id="IPR004358">
    <property type="entry name" value="Sig_transdc_His_kin-like_C"/>
</dbReference>
<evidence type="ECO:0000259" key="14">
    <source>
        <dbReference type="PROSITE" id="PS50113"/>
    </source>
</evidence>
<dbReference type="PROSITE" id="PS50113">
    <property type="entry name" value="PAC"/>
    <property type="match status" value="1"/>
</dbReference>